<evidence type="ECO:0000256" key="1">
    <source>
        <dbReference type="ARBA" id="ARBA00004167"/>
    </source>
</evidence>
<gene>
    <name evidence="7" type="ORF">CLAFUR5_04098</name>
</gene>
<reference evidence="7" key="2">
    <citation type="journal article" date="2022" name="Microb. Genom.">
        <title>A chromosome-scale genome assembly of the tomato pathogen Cladosporium fulvum reveals a compartmentalized genome architecture and the presence of a dispensable chromosome.</title>
        <authorList>
            <person name="Zaccaron A.Z."/>
            <person name="Chen L.H."/>
            <person name="Samaras A."/>
            <person name="Stergiopoulos I."/>
        </authorList>
    </citation>
    <scope>NUCLEOTIDE SEQUENCE</scope>
    <source>
        <strain evidence="7">Race5_Kim</strain>
    </source>
</reference>
<evidence type="ECO:0000313" key="8">
    <source>
        <dbReference type="Proteomes" id="UP000756132"/>
    </source>
</evidence>
<dbReference type="GO" id="GO:0016020">
    <property type="term" value="C:membrane"/>
    <property type="evidence" value="ECO:0007669"/>
    <property type="project" value="UniProtKB-SubCell"/>
</dbReference>
<keyword evidence="3 6" id="KW-1133">Transmembrane helix</keyword>
<reference evidence="7" key="1">
    <citation type="submission" date="2021-12" db="EMBL/GenBank/DDBJ databases">
        <authorList>
            <person name="Zaccaron A."/>
            <person name="Stergiopoulos I."/>
        </authorList>
    </citation>
    <scope>NUCLEOTIDE SEQUENCE</scope>
    <source>
        <strain evidence="7">Race5_Kim</strain>
    </source>
</reference>
<evidence type="ECO:0000256" key="5">
    <source>
        <dbReference type="SAM" id="MobiDB-lite"/>
    </source>
</evidence>
<dbReference type="GO" id="GO:0071944">
    <property type="term" value="C:cell periphery"/>
    <property type="evidence" value="ECO:0007669"/>
    <property type="project" value="UniProtKB-ARBA"/>
</dbReference>
<evidence type="ECO:0000256" key="6">
    <source>
        <dbReference type="SAM" id="Phobius"/>
    </source>
</evidence>
<dbReference type="EMBL" id="CP090166">
    <property type="protein sequence ID" value="UJO16258.1"/>
    <property type="molecule type" value="Genomic_DNA"/>
</dbReference>
<comment type="subcellular location">
    <subcellularLocation>
        <location evidence="1">Membrane</location>
        <topology evidence="1">Single-pass membrane protein</topology>
    </subcellularLocation>
</comment>
<dbReference type="RefSeq" id="XP_047760624.1">
    <property type="nucleotide sequence ID" value="XM_047903246.1"/>
</dbReference>
<keyword evidence="8" id="KW-1185">Reference proteome</keyword>
<feature type="region of interest" description="Disordered" evidence="5">
    <location>
        <begin position="41"/>
        <end position="75"/>
    </location>
</feature>
<dbReference type="PANTHER" id="PTHR15549">
    <property type="entry name" value="PAIRED IMMUNOGLOBULIN-LIKE TYPE 2 RECEPTOR"/>
    <property type="match status" value="1"/>
</dbReference>
<name>A0A9Q8P7Q0_PASFU</name>
<sequence>MGGGERGQKEAKESTNKLESDRFSSHYFNLVVDDTTSTATATSTPIGAIGTASSLPDPTATSASTTTSTPTPDGGLSTGAKAGIGVGVALGVLAIIAAAAAFWFMKRRKGAKYAPARSNPDSPPPGAKYNMPMEQRHGQPAPSWNAYDPSSRGGEYGGPVYAQDAKGFNNGMGPGPAEMAATQAAPVEMSAESALGPRELESNPGSGRR</sequence>
<accession>A0A9Q8P7Q0</accession>
<dbReference type="Proteomes" id="UP000756132">
    <property type="component" value="Chromosome 4"/>
</dbReference>
<dbReference type="InterPro" id="IPR051694">
    <property type="entry name" value="Immunoregulatory_rcpt-like"/>
</dbReference>
<dbReference type="AlphaFoldDB" id="A0A9Q8P7Q0"/>
<proteinExistence type="predicted"/>
<feature type="transmembrane region" description="Helical" evidence="6">
    <location>
        <begin position="82"/>
        <end position="104"/>
    </location>
</feature>
<evidence type="ECO:0000313" key="7">
    <source>
        <dbReference type="EMBL" id="UJO16258.1"/>
    </source>
</evidence>
<organism evidence="7 8">
    <name type="scientific">Passalora fulva</name>
    <name type="common">Tomato leaf mold</name>
    <name type="synonym">Cladosporium fulvum</name>
    <dbReference type="NCBI Taxonomy" id="5499"/>
    <lineage>
        <taxon>Eukaryota</taxon>
        <taxon>Fungi</taxon>
        <taxon>Dikarya</taxon>
        <taxon>Ascomycota</taxon>
        <taxon>Pezizomycotina</taxon>
        <taxon>Dothideomycetes</taxon>
        <taxon>Dothideomycetidae</taxon>
        <taxon>Mycosphaerellales</taxon>
        <taxon>Mycosphaerellaceae</taxon>
        <taxon>Fulvia</taxon>
    </lineage>
</organism>
<keyword evidence="2 6" id="KW-0812">Transmembrane</keyword>
<evidence type="ECO:0000256" key="3">
    <source>
        <dbReference type="ARBA" id="ARBA00022989"/>
    </source>
</evidence>
<dbReference type="KEGG" id="ffu:CLAFUR5_04098"/>
<feature type="region of interest" description="Disordered" evidence="5">
    <location>
        <begin position="112"/>
        <end position="209"/>
    </location>
</feature>
<dbReference type="OrthoDB" id="3902281at2759"/>
<dbReference type="PANTHER" id="PTHR15549:SF26">
    <property type="entry name" value="AXIAL BUDDING PATTERN PROTEIN 2-RELATED"/>
    <property type="match status" value="1"/>
</dbReference>
<evidence type="ECO:0000256" key="2">
    <source>
        <dbReference type="ARBA" id="ARBA00022692"/>
    </source>
</evidence>
<keyword evidence="4 6" id="KW-0472">Membrane</keyword>
<evidence type="ECO:0000256" key="4">
    <source>
        <dbReference type="ARBA" id="ARBA00023136"/>
    </source>
</evidence>
<dbReference type="GeneID" id="71983976"/>
<protein>
    <submittedName>
        <fullName evidence="7">Uncharacterized protein</fullName>
    </submittedName>
</protein>